<dbReference type="PANTHER" id="PTHR43221">
    <property type="entry name" value="PROTEASE HTPX"/>
    <property type="match status" value="1"/>
</dbReference>
<evidence type="ECO:0000256" key="4">
    <source>
        <dbReference type="ARBA" id="ARBA00022692"/>
    </source>
</evidence>
<feature type="transmembrane region" description="Helical" evidence="12">
    <location>
        <begin position="78"/>
        <end position="96"/>
    </location>
</feature>
<keyword evidence="6" id="KW-0378">Hydrolase</keyword>
<evidence type="ECO:0000256" key="1">
    <source>
        <dbReference type="ARBA" id="ARBA00001947"/>
    </source>
</evidence>
<dbReference type="Pfam" id="PF13428">
    <property type="entry name" value="TPR_14"/>
    <property type="match status" value="1"/>
</dbReference>
<evidence type="ECO:0000256" key="5">
    <source>
        <dbReference type="ARBA" id="ARBA00022723"/>
    </source>
</evidence>
<gene>
    <name evidence="14" type="ORF">G3N55_10560</name>
</gene>
<dbReference type="GO" id="GO:0046872">
    <property type="term" value="F:metal ion binding"/>
    <property type="evidence" value="ECO:0007669"/>
    <property type="project" value="UniProtKB-KW"/>
</dbReference>
<evidence type="ECO:0000256" key="2">
    <source>
        <dbReference type="ARBA" id="ARBA00022475"/>
    </source>
</evidence>
<evidence type="ECO:0000256" key="6">
    <source>
        <dbReference type="ARBA" id="ARBA00022801"/>
    </source>
</evidence>
<evidence type="ECO:0000256" key="7">
    <source>
        <dbReference type="ARBA" id="ARBA00022833"/>
    </source>
</evidence>
<feature type="transmembrane region" description="Helical" evidence="12">
    <location>
        <begin position="409"/>
        <end position="430"/>
    </location>
</feature>
<feature type="transmembrane region" description="Helical" evidence="12">
    <location>
        <begin position="117"/>
        <end position="138"/>
    </location>
</feature>
<keyword evidence="10 12" id="KW-0472">Membrane</keyword>
<keyword evidence="5" id="KW-0479">Metal-binding</keyword>
<evidence type="ECO:0000256" key="3">
    <source>
        <dbReference type="ARBA" id="ARBA00022670"/>
    </source>
</evidence>
<name>A0A6N9TPS5_DISTH</name>
<keyword evidence="3 14" id="KW-0645">Protease</keyword>
<accession>A0A6N9TPS5</accession>
<proteinExistence type="predicted"/>
<organism evidence="14 15">
    <name type="scientific">Dissulfurirhabdus thermomarina</name>
    <dbReference type="NCBI Taxonomy" id="1765737"/>
    <lineage>
        <taxon>Bacteria</taxon>
        <taxon>Deltaproteobacteria</taxon>
        <taxon>Dissulfurirhabdaceae</taxon>
        <taxon>Dissulfurirhabdus</taxon>
    </lineage>
</organism>
<dbReference type="EMBL" id="JAAGRR010000143">
    <property type="protein sequence ID" value="NDY43281.1"/>
    <property type="molecule type" value="Genomic_DNA"/>
</dbReference>
<dbReference type="Proteomes" id="UP000469346">
    <property type="component" value="Unassembled WGS sequence"/>
</dbReference>
<evidence type="ECO:0000256" key="11">
    <source>
        <dbReference type="SAM" id="MobiDB-lite"/>
    </source>
</evidence>
<sequence length="603" mass="65544">RPALSPAAAGAAWILKAGLWWALCRTWVAGRGEGVPGRPAARLEIPALAVAGLDFYWLDAKAHLLALLPFLDRWPSVVEFAGVADYCLHLCLLWGAERAAARRLGPGLPSAAALCWARLRLLLPVFVPYAVLAVAADILDALPWPALHRALRGPWGEAAFTAAFLLLAVAAVPKLVRRFWRCRPLPDGPWRASVDAVLRREGLRFAEVLLWPPGEPGICTAAVLGVVPRWRYLLLTPCLLQALTPAELQAVVAHEAAHVRHRHLLRHLAFLAAFGALLYLWAEPAWTGLLASPAGPWLLETLEGDGSGLSGLAAGLPVLGLFLCYFRFVMGYFMRHFERQADAHVLEAGLDPRHLAGALEKVSALAGGVRDRPNWHHFSIAERVAFLAAAARRPALVAEHRLRLRRAQALFAATALALGTAAWALPTAAWRAAAEDNVFRLALDRLDRAARPPGWTLRLAAELQEVGDYGRALRLYERMLATAPDDPEVLNGLAWLRATADDPAYRDPAAALRLARRAAKIAPAPHVLDTLAEALFRNGRTAEALEVERRALERAGPDRAYYLSQIERFRRRRPPAAPKTKTAPPSRSPGPGAGAPSPGSGRP</sequence>
<dbReference type="GO" id="GO:0004222">
    <property type="term" value="F:metalloendopeptidase activity"/>
    <property type="evidence" value="ECO:0007669"/>
    <property type="project" value="InterPro"/>
</dbReference>
<keyword evidence="7" id="KW-0862">Zinc</keyword>
<evidence type="ECO:0000256" key="9">
    <source>
        <dbReference type="ARBA" id="ARBA00023049"/>
    </source>
</evidence>
<keyword evidence="4 12" id="KW-0812">Transmembrane</keyword>
<evidence type="ECO:0000313" key="15">
    <source>
        <dbReference type="Proteomes" id="UP000469346"/>
    </source>
</evidence>
<dbReference type="CDD" id="cd07345">
    <property type="entry name" value="M48A_Ste24p-like"/>
    <property type="match status" value="1"/>
</dbReference>
<feature type="transmembrane region" description="Helical" evidence="12">
    <location>
        <begin position="6"/>
        <end position="28"/>
    </location>
</feature>
<evidence type="ECO:0000256" key="10">
    <source>
        <dbReference type="ARBA" id="ARBA00023136"/>
    </source>
</evidence>
<protein>
    <submittedName>
        <fullName evidence="14">M48 family metalloprotease</fullName>
    </submittedName>
</protein>
<keyword evidence="8 12" id="KW-1133">Transmembrane helix</keyword>
<feature type="compositionally biased region" description="Low complexity" evidence="11">
    <location>
        <begin position="594"/>
        <end position="603"/>
    </location>
</feature>
<dbReference type="Pfam" id="PF01435">
    <property type="entry name" value="Peptidase_M48"/>
    <property type="match status" value="1"/>
</dbReference>
<feature type="transmembrane region" description="Helical" evidence="12">
    <location>
        <begin position="309"/>
        <end position="330"/>
    </location>
</feature>
<evidence type="ECO:0000256" key="12">
    <source>
        <dbReference type="SAM" id="Phobius"/>
    </source>
</evidence>
<comment type="cofactor">
    <cofactor evidence="1">
        <name>Zn(2+)</name>
        <dbReference type="ChEBI" id="CHEBI:29105"/>
    </cofactor>
</comment>
<dbReference type="InterPro" id="IPR011990">
    <property type="entry name" value="TPR-like_helical_dom_sf"/>
</dbReference>
<dbReference type="SUPFAM" id="SSF48452">
    <property type="entry name" value="TPR-like"/>
    <property type="match status" value="1"/>
</dbReference>
<dbReference type="Gene3D" id="3.30.2010.10">
    <property type="entry name" value="Metalloproteases ('zincins'), catalytic domain"/>
    <property type="match status" value="1"/>
</dbReference>
<dbReference type="PANTHER" id="PTHR43221:SF2">
    <property type="entry name" value="PROTEASE HTPX HOMOLOG"/>
    <property type="match status" value="1"/>
</dbReference>
<evidence type="ECO:0000259" key="13">
    <source>
        <dbReference type="Pfam" id="PF01435"/>
    </source>
</evidence>
<dbReference type="GO" id="GO:0006508">
    <property type="term" value="P:proteolysis"/>
    <property type="evidence" value="ECO:0007669"/>
    <property type="project" value="UniProtKB-KW"/>
</dbReference>
<dbReference type="InterPro" id="IPR001915">
    <property type="entry name" value="Peptidase_M48"/>
</dbReference>
<feature type="non-terminal residue" evidence="14">
    <location>
        <position position="1"/>
    </location>
</feature>
<feature type="domain" description="Peptidase M48" evidence="13">
    <location>
        <begin position="232"/>
        <end position="406"/>
    </location>
</feature>
<keyword evidence="9 14" id="KW-0482">Metalloprotease</keyword>
<keyword evidence="15" id="KW-1185">Reference proteome</keyword>
<comment type="caution">
    <text evidence="14">The sequence shown here is derived from an EMBL/GenBank/DDBJ whole genome shotgun (WGS) entry which is preliminary data.</text>
</comment>
<keyword evidence="2" id="KW-1003">Cell membrane</keyword>
<dbReference type="Gene3D" id="1.25.40.10">
    <property type="entry name" value="Tetratricopeptide repeat domain"/>
    <property type="match status" value="1"/>
</dbReference>
<feature type="region of interest" description="Disordered" evidence="11">
    <location>
        <begin position="563"/>
        <end position="603"/>
    </location>
</feature>
<feature type="transmembrane region" description="Helical" evidence="12">
    <location>
        <begin position="268"/>
        <end position="289"/>
    </location>
</feature>
<dbReference type="AlphaFoldDB" id="A0A6N9TPS5"/>
<reference evidence="14 15" key="1">
    <citation type="submission" date="2020-02" db="EMBL/GenBank/DDBJ databases">
        <title>Comparative genomics of sulfur disproportionating microorganisms.</title>
        <authorList>
            <person name="Ward L.M."/>
            <person name="Bertran E."/>
            <person name="Johnston D.T."/>
        </authorList>
    </citation>
    <scope>NUCLEOTIDE SEQUENCE [LARGE SCALE GENOMIC DNA]</scope>
    <source>
        <strain evidence="14 15">DSM 100025</strain>
    </source>
</reference>
<evidence type="ECO:0000313" key="14">
    <source>
        <dbReference type="EMBL" id="NDY43281.1"/>
    </source>
</evidence>
<dbReference type="InterPro" id="IPR050083">
    <property type="entry name" value="HtpX_protease"/>
</dbReference>
<feature type="transmembrane region" description="Helical" evidence="12">
    <location>
        <begin position="158"/>
        <end position="176"/>
    </location>
</feature>
<evidence type="ECO:0000256" key="8">
    <source>
        <dbReference type="ARBA" id="ARBA00022989"/>
    </source>
</evidence>